<dbReference type="PANTHER" id="PTHR43818">
    <property type="entry name" value="BCDNA.GH03377"/>
    <property type="match status" value="1"/>
</dbReference>
<evidence type="ECO:0000313" key="5">
    <source>
        <dbReference type="Proteomes" id="UP000520814"/>
    </source>
</evidence>
<dbReference type="PANTHER" id="PTHR43818:SF11">
    <property type="entry name" value="BCDNA.GH03377"/>
    <property type="match status" value="1"/>
</dbReference>
<organism evidence="4 5">
    <name type="scientific">Armatimonas rosea</name>
    <dbReference type="NCBI Taxonomy" id="685828"/>
    <lineage>
        <taxon>Bacteria</taxon>
        <taxon>Bacillati</taxon>
        <taxon>Armatimonadota</taxon>
        <taxon>Armatimonadia</taxon>
        <taxon>Armatimonadales</taxon>
        <taxon>Armatimonadaceae</taxon>
        <taxon>Armatimonas</taxon>
    </lineage>
</organism>
<dbReference type="Gene3D" id="3.30.360.10">
    <property type="entry name" value="Dihydrodipicolinate Reductase, domain 2"/>
    <property type="match status" value="1"/>
</dbReference>
<proteinExistence type="predicted"/>
<evidence type="ECO:0000256" key="1">
    <source>
        <dbReference type="ARBA" id="ARBA00023002"/>
    </source>
</evidence>
<dbReference type="InterPro" id="IPR055170">
    <property type="entry name" value="GFO_IDH_MocA-like_dom"/>
</dbReference>
<dbReference type="GO" id="GO:0016491">
    <property type="term" value="F:oxidoreductase activity"/>
    <property type="evidence" value="ECO:0007669"/>
    <property type="project" value="UniProtKB-KW"/>
</dbReference>
<dbReference type="SUPFAM" id="SSF51735">
    <property type="entry name" value="NAD(P)-binding Rossmann-fold domains"/>
    <property type="match status" value="1"/>
</dbReference>
<comment type="caution">
    <text evidence="4">The sequence shown here is derived from an EMBL/GenBank/DDBJ whole genome shotgun (WGS) entry which is preliminary data.</text>
</comment>
<dbReference type="AlphaFoldDB" id="A0A7W9W9L7"/>
<protein>
    <submittedName>
        <fullName evidence="4">Putative dehydrogenase</fullName>
    </submittedName>
</protein>
<reference evidence="4 5" key="1">
    <citation type="submission" date="2020-08" db="EMBL/GenBank/DDBJ databases">
        <title>Genomic Encyclopedia of Type Strains, Phase IV (KMG-IV): sequencing the most valuable type-strain genomes for metagenomic binning, comparative biology and taxonomic classification.</title>
        <authorList>
            <person name="Goeker M."/>
        </authorList>
    </citation>
    <scope>NUCLEOTIDE SEQUENCE [LARGE SCALE GENOMIC DNA]</scope>
    <source>
        <strain evidence="4 5">DSM 23562</strain>
    </source>
</reference>
<dbReference type="Gene3D" id="3.40.50.720">
    <property type="entry name" value="NAD(P)-binding Rossmann-like Domain"/>
    <property type="match status" value="1"/>
</dbReference>
<dbReference type="SUPFAM" id="SSF55347">
    <property type="entry name" value="Glyceraldehyde-3-phosphate dehydrogenase-like, C-terminal domain"/>
    <property type="match status" value="1"/>
</dbReference>
<evidence type="ECO:0000259" key="2">
    <source>
        <dbReference type="Pfam" id="PF01408"/>
    </source>
</evidence>
<evidence type="ECO:0000313" key="4">
    <source>
        <dbReference type="EMBL" id="MBB6053355.1"/>
    </source>
</evidence>
<dbReference type="Pfam" id="PF01408">
    <property type="entry name" value="GFO_IDH_MocA"/>
    <property type="match status" value="1"/>
</dbReference>
<keyword evidence="1" id="KW-0560">Oxidoreductase</keyword>
<dbReference type="EMBL" id="JACHGW010000006">
    <property type="protein sequence ID" value="MBB6053355.1"/>
    <property type="molecule type" value="Genomic_DNA"/>
</dbReference>
<keyword evidence="5" id="KW-1185">Reference proteome</keyword>
<dbReference type="InterPro" id="IPR050463">
    <property type="entry name" value="Gfo/Idh/MocA_oxidrdct_glycsds"/>
</dbReference>
<feature type="domain" description="GFO/IDH/MocA-like oxidoreductase" evidence="3">
    <location>
        <begin position="137"/>
        <end position="277"/>
    </location>
</feature>
<dbReference type="InterPro" id="IPR000683">
    <property type="entry name" value="Gfo/Idh/MocA-like_OxRdtase_N"/>
</dbReference>
<dbReference type="Pfam" id="PF22725">
    <property type="entry name" value="GFO_IDH_MocA_C3"/>
    <property type="match status" value="1"/>
</dbReference>
<dbReference type="InterPro" id="IPR036291">
    <property type="entry name" value="NAD(P)-bd_dom_sf"/>
</dbReference>
<accession>A0A7W9W9L7</accession>
<sequence>MSKRVGIGVVGCGSIGIRGALDHLILEDVQDQVHLAACCDPAPGRAQAAAEKYGVAAAYETEDELFADPNVDMVIICSPIGLHYQQGIKAIEAGKHIHFNKTMTVTSGEALDLIARAQAKGVHLVASPGQMLRPTNQKIREIVRGGGLGKLSWAVAGAAFGAYHENEGVRTGDSPLTNINPSWYWRKPGGGPLYDMTVYALHSLTGVLGPAKRVTAMSGIGIKTRHFKGEAYECDADDNTVILADFGDNVFAFIHGTFAGMVSEFGQPSYFGEKGQIVGTKLNGEPIDYPGKAEGLSPLQVTPHVAGKYAAHGKLGEHHVYEDTMQLVRWIREGKPSIVTADHAAHVIEIIEAGYAAAETGVTQVLKTTFTLPDDLTAAS</sequence>
<feature type="domain" description="Gfo/Idh/MocA-like oxidoreductase N-terminal" evidence="2">
    <location>
        <begin position="6"/>
        <end position="124"/>
    </location>
</feature>
<evidence type="ECO:0000259" key="3">
    <source>
        <dbReference type="Pfam" id="PF22725"/>
    </source>
</evidence>
<name>A0A7W9W9L7_ARMRO</name>
<dbReference type="GO" id="GO:0000166">
    <property type="term" value="F:nucleotide binding"/>
    <property type="evidence" value="ECO:0007669"/>
    <property type="project" value="InterPro"/>
</dbReference>
<dbReference type="RefSeq" id="WP_184203449.1">
    <property type="nucleotide sequence ID" value="NZ_JACHGW010000006.1"/>
</dbReference>
<dbReference type="Proteomes" id="UP000520814">
    <property type="component" value="Unassembled WGS sequence"/>
</dbReference>
<gene>
    <name evidence="4" type="ORF">HNQ39_005189</name>
</gene>